<proteinExistence type="inferred from homology"/>
<keyword evidence="5" id="KW-0560">Oxidoreductase</keyword>
<reference evidence="9" key="1">
    <citation type="submission" date="2023-10" db="EMBL/GenBank/DDBJ databases">
        <title>Genome assembly of Pristionchus species.</title>
        <authorList>
            <person name="Yoshida K."/>
            <person name="Sommer R.J."/>
        </authorList>
    </citation>
    <scope>NUCLEOTIDE SEQUENCE</scope>
    <source>
        <strain evidence="9">RS5133</strain>
    </source>
</reference>
<dbReference type="AlphaFoldDB" id="A0AAV5VFQ3"/>
<keyword evidence="10" id="KW-1185">Reference proteome</keyword>
<dbReference type="InterPro" id="IPR036396">
    <property type="entry name" value="Cyt_P450_sf"/>
</dbReference>
<dbReference type="InterPro" id="IPR050476">
    <property type="entry name" value="Insect_CytP450_Detox"/>
</dbReference>
<feature type="non-terminal residue" evidence="9">
    <location>
        <position position="1"/>
    </location>
</feature>
<dbReference type="GO" id="GO:0004497">
    <property type="term" value="F:monooxygenase activity"/>
    <property type="evidence" value="ECO:0007669"/>
    <property type="project" value="UniProtKB-KW"/>
</dbReference>
<evidence type="ECO:0000256" key="4">
    <source>
        <dbReference type="ARBA" id="ARBA00022723"/>
    </source>
</evidence>
<keyword evidence="8" id="KW-0812">Transmembrane</keyword>
<dbReference type="InterPro" id="IPR001128">
    <property type="entry name" value="Cyt_P450"/>
</dbReference>
<comment type="cofactor">
    <cofactor evidence="1">
        <name>heme</name>
        <dbReference type="ChEBI" id="CHEBI:30413"/>
    </cofactor>
</comment>
<sequence length="197" mass="22469">YQELQMIILLLFTILLALVFYEIGSRIKIFRLRSQLGLTGPPPHFLHGNIDLYYEMIRKNGAVMAPQILPTLMKQYGSTFGFYRGTTLEICTSDPEIIKEVFITKFSSFVDRKSNALMKGFPMQETLLNIGQVGPHGVGWRELRSTVSAIFTPAKSRKMHALAADSIKTFLANLSEITRGENKTWTYSVNMQPLWWT</sequence>
<organism evidence="9 10">
    <name type="scientific">Pristionchus fissidentatus</name>
    <dbReference type="NCBI Taxonomy" id="1538716"/>
    <lineage>
        <taxon>Eukaryota</taxon>
        <taxon>Metazoa</taxon>
        <taxon>Ecdysozoa</taxon>
        <taxon>Nematoda</taxon>
        <taxon>Chromadorea</taxon>
        <taxon>Rhabditida</taxon>
        <taxon>Rhabditina</taxon>
        <taxon>Diplogasteromorpha</taxon>
        <taxon>Diplogasteroidea</taxon>
        <taxon>Neodiplogasteridae</taxon>
        <taxon>Pristionchus</taxon>
    </lineage>
</organism>
<comment type="caution">
    <text evidence="9">The sequence shown here is derived from an EMBL/GenBank/DDBJ whole genome shotgun (WGS) entry which is preliminary data.</text>
</comment>
<evidence type="ECO:0000256" key="1">
    <source>
        <dbReference type="ARBA" id="ARBA00001971"/>
    </source>
</evidence>
<comment type="similarity">
    <text evidence="2">Belongs to the cytochrome P450 family.</text>
</comment>
<dbReference type="EMBL" id="BTSY01000003">
    <property type="protein sequence ID" value="GMT18191.1"/>
    <property type="molecule type" value="Genomic_DNA"/>
</dbReference>
<gene>
    <name evidence="9" type="ORF">PFISCL1PPCAC_9488</name>
</gene>
<dbReference type="SUPFAM" id="SSF48264">
    <property type="entry name" value="Cytochrome P450"/>
    <property type="match status" value="1"/>
</dbReference>
<evidence type="ECO:0008006" key="11">
    <source>
        <dbReference type="Google" id="ProtNLM"/>
    </source>
</evidence>
<evidence type="ECO:0000256" key="3">
    <source>
        <dbReference type="ARBA" id="ARBA00022617"/>
    </source>
</evidence>
<dbReference type="GO" id="GO:0016705">
    <property type="term" value="F:oxidoreductase activity, acting on paired donors, with incorporation or reduction of molecular oxygen"/>
    <property type="evidence" value="ECO:0007669"/>
    <property type="project" value="InterPro"/>
</dbReference>
<dbReference type="PANTHER" id="PTHR24292:SF102">
    <property type="entry name" value="CYTOCHROME P450 FAMILY-RELATED"/>
    <property type="match status" value="1"/>
</dbReference>
<evidence type="ECO:0000256" key="8">
    <source>
        <dbReference type="SAM" id="Phobius"/>
    </source>
</evidence>
<dbReference type="Gene3D" id="1.10.630.10">
    <property type="entry name" value="Cytochrome P450"/>
    <property type="match status" value="1"/>
</dbReference>
<evidence type="ECO:0000256" key="6">
    <source>
        <dbReference type="ARBA" id="ARBA00023004"/>
    </source>
</evidence>
<keyword evidence="6" id="KW-0408">Iron</keyword>
<feature type="transmembrane region" description="Helical" evidence="8">
    <location>
        <begin position="6"/>
        <end position="24"/>
    </location>
</feature>
<evidence type="ECO:0000256" key="5">
    <source>
        <dbReference type="ARBA" id="ARBA00023002"/>
    </source>
</evidence>
<evidence type="ECO:0000256" key="2">
    <source>
        <dbReference type="ARBA" id="ARBA00010617"/>
    </source>
</evidence>
<keyword evidence="8" id="KW-1133">Transmembrane helix</keyword>
<dbReference type="Pfam" id="PF00067">
    <property type="entry name" value="p450"/>
    <property type="match status" value="1"/>
</dbReference>
<dbReference type="GO" id="GO:0020037">
    <property type="term" value="F:heme binding"/>
    <property type="evidence" value="ECO:0007669"/>
    <property type="project" value="InterPro"/>
</dbReference>
<dbReference type="PANTHER" id="PTHR24292">
    <property type="entry name" value="CYTOCHROME P450"/>
    <property type="match status" value="1"/>
</dbReference>
<evidence type="ECO:0000256" key="7">
    <source>
        <dbReference type="ARBA" id="ARBA00023033"/>
    </source>
</evidence>
<keyword evidence="7" id="KW-0503">Monooxygenase</keyword>
<accession>A0AAV5VFQ3</accession>
<evidence type="ECO:0000313" key="10">
    <source>
        <dbReference type="Proteomes" id="UP001432322"/>
    </source>
</evidence>
<dbReference type="Proteomes" id="UP001432322">
    <property type="component" value="Unassembled WGS sequence"/>
</dbReference>
<keyword evidence="8" id="KW-0472">Membrane</keyword>
<protein>
    <recommendedName>
        <fullName evidence="11">Cytochrome P450</fullName>
    </recommendedName>
</protein>
<dbReference type="GO" id="GO:0005506">
    <property type="term" value="F:iron ion binding"/>
    <property type="evidence" value="ECO:0007669"/>
    <property type="project" value="InterPro"/>
</dbReference>
<keyword evidence="4" id="KW-0479">Metal-binding</keyword>
<evidence type="ECO:0000313" key="9">
    <source>
        <dbReference type="EMBL" id="GMT18191.1"/>
    </source>
</evidence>
<name>A0AAV5VFQ3_9BILA</name>
<keyword evidence="3" id="KW-0349">Heme</keyword>